<accession>A0A3M7PRS2</accession>
<name>A0A3M7PRS2_BRAPC</name>
<proteinExistence type="predicted"/>
<reference evidence="1 2" key="1">
    <citation type="journal article" date="2018" name="Sci. Rep.">
        <title>Genomic signatures of local adaptation to the degree of environmental predictability in rotifers.</title>
        <authorList>
            <person name="Franch-Gras L."/>
            <person name="Hahn C."/>
            <person name="Garcia-Roger E.M."/>
            <person name="Carmona M.J."/>
            <person name="Serra M."/>
            <person name="Gomez A."/>
        </authorList>
    </citation>
    <scope>NUCLEOTIDE SEQUENCE [LARGE SCALE GENOMIC DNA]</scope>
    <source>
        <strain evidence="1">HYR1</strain>
    </source>
</reference>
<gene>
    <name evidence="1" type="ORF">BpHYR1_047853</name>
</gene>
<dbReference type="Proteomes" id="UP000276133">
    <property type="component" value="Unassembled WGS sequence"/>
</dbReference>
<protein>
    <submittedName>
        <fullName evidence="1">Uncharacterized protein</fullName>
    </submittedName>
</protein>
<dbReference type="AlphaFoldDB" id="A0A3M7PRS2"/>
<organism evidence="1 2">
    <name type="scientific">Brachionus plicatilis</name>
    <name type="common">Marine rotifer</name>
    <name type="synonym">Brachionus muelleri</name>
    <dbReference type="NCBI Taxonomy" id="10195"/>
    <lineage>
        <taxon>Eukaryota</taxon>
        <taxon>Metazoa</taxon>
        <taxon>Spiralia</taxon>
        <taxon>Gnathifera</taxon>
        <taxon>Rotifera</taxon>
        <taxon>Eurotatoria</taxon>
        <taxon>Monogononta</taxon>
        <taxon>Pseudotrocha</taxon>
        <taxon>Ploima</taxon>
        <taxon>Brachionidae</taxon>
        <taxon>Brachionus</taxon>
    </lineage>
</organism>
<comment type="caution">
    <text evidence="1">The sequence shown here is derived from an EMBL/GenBank/DDBJ whole genome shotgun (WGS) entry which is preliminary data.</text>
</comment>
<sequence length="101" mass="11835">MYNFGEELTLEEIGTPGVNRTSFFSEAHGVVTEVLRNEIIVKNTLSKENLYFDKHFQKNCLPYLVVCVIQSIEQMHDFPMFYSIKCKINNKERIIEKEEAI</sequence>
<evidence type="ECO:0000313" key="1">
    <source>
        <dbReference type="EMBL" id="RNA01847.1"/>
    </source>
</evidence>
<evidence type="ECO:0000313" key="2">
    <source>
        <dbReference type="Proteomes" id="UP000276133"/>
    </source>
</evidence>
<keyword evidence="2" id="KW-1185">Reference proteome</keyword>
<dbReference type="EMBL" id="REGN01009147">
    <property type="protein sequence ID" value="RNA01847.1"/>
    <property type="molecule type" value="Genomic_DNA"/>
</dbReference>